<dbReference type="Proteomes" id="UP001158576">
    <property type="component" value="Chromosome PAR"/>
</dbReference>
<keyword evidence="2" id="KW-0424">Laminin EGF-like domain</keyword>
<evidence type="ECO:0000259" key="3">
    <source>
        <dbReference type="PROSITE" id="PS51117"/>
    </source>
</evidence>
<dbReference type="Gene3D" id="2.60.120.260">
    <property type="entry name" value="Galactose-binding domain-like"/>
    <property type="match status" value="1"/>
</dbReference>
<dbReference type="InterPro" id="IPR050440">
    <property type="entry name" value="Laminin/Netrin_ECM"/>
</dbReference>
<protein>
    <submittedName>
        <fullName evidence="4">Oidioi.mRNA.OKI2018_I69.PAR.g12190.t1.cds</fullName>
    </submittedName>
</protein>
<evidence type="ECO:0000313" key="4">
    <source>
        <dbReference type="EMBL" id="CAG5089372.1"/>
    </source>
</evidence>
<dbReference type="PANTHER" id="PTHR10574">
    <property type="entry name" value="NETRIN/LAMININ-RELATED"/>
    <property type="match status" value="1"/>
</dbReference>
<evidence type="ECO:0000256" key="2">
    <source>
        <dbReference type="ARBA" id="ARBA00023292"/>
    </source>
</evidence>
<dbReference type="Pfam" id="PF00055">
    <property type="entry name" value="Laminin_N"/>
    <property type="match status" value="1"/>
</dbReference>
<name>A0ABN7RZ29_OIKDI</name>
<keyword evidence="1" id="KW-1015">Disulfide bond</keyword>
<evidence type="ECO:0000256" key="1">
    <source>
        <dbReference type="ARBA" id="ARBA00023157"/>
    </source>
</evidence>
<dbReference type="InterPro" id="IPR008211">
    <property type="entry name" value="Laminin_N"/>
</dbReference>
<dbReference type="PROSITE" id="PS51117">
    <property type="entry name" value="LAMININ_NTER"/>
    <property type="match status" value="1"/>
</dbReference>
<dbReference type="PANTHER" id="PTHR10574:SF406">
    <property type="entry name" value="LAMININ SUBUNIT ALPHA 5"/>
    <property type="match status" value="1"/>
</dbReference>
<dbReference type="EMBL" id="OU015568">
    <property type="protein sequence ID" value="CAG5089372.1"/>
    <property type="molecule type" value="Genomic_DNA"/>
</dbReference>
<organism evidence="4 5">
    <name type="scientific">Oikopleura dioica</name>
    <name type="common">Tunicate</name>
    <dbReference type="NCBI Taxonomy" id="34765"/>
    <lineage>
        <taxon>Eukaryota</taxon>
        <taxon>Metazoa</taxon>
        <taxon>Chordata</taxon>
        <taxon>Tunicata</taxon>
        <taxon>Appendicularia</taxon>
        <taxon>Copelata</taxon>
        <taxon>Oikopleuridae</taxon>
        <taxon>Oikopleura</taxon>
    </lineage>
</organism>
<reference evidence="4 5" key="1">
    <citation type="submission" date="2021-04" db="EMBL/GenBank/DDBJ databases">
        <authorList>
            <person name="Bliznina A."/>
        </authorList>
    </citation>
    <scope>NUCLEOTIDE SEQUENCE [LARGE SCALE GENOMIC DNA]</scope>
</reference>
<proteinExistence type="predicted"/>
<feature type="domain" description="Laminin N-terminal" evidence="3">
    <location>
        <begin position="25"/>
        <end position="235"/>
    </location>
</feature>
<gene>
    <name evidence="4" type="ORF">OKIOD_LOCUS3748</name>
</gene>
<sequence length="235" mass="26989">MKTVLNYCKSFHSVFKRDVKKTRNLQRQAAQSLVNQKILNSTWRESPPSQCRQMKQLAQKCRPKMEKTNQNTAAITIKARVRFAKKMPQELLVKLSKYDYIADERSGYTKEYQINITLDLKRLVLLTSDIIITFTEAKPAEMVVEKSSNDGVSWSPIEFFSRNCSKINGLYENEWSSKFGSSIWKRPNCSEDVASWDAISTGRDLTVHIADKIRAMRGWSVAQENATNTVSYQTA</sequence>
<accession>A0ABN7RZ29</accession>
<evidence type="ECO:0000313" key="5">
    <source>
        <dbReference type="Proteomes" id="UP001158576"/>
    </source>
</evidence>
<keyword evidence="5" id="KW-1185">Reference proteome</keyword>